<reference evidence="1 2" key="1">
    <citation type="journal article" date="2018" name="BMC Genomics">
        <title>Genomic evidence for intraspecific hybridization in a clonal and extremely halotolerant yeast.</title>
        <authorList>
            <person name="Gostincar C."/>
            <person name="Stajich J.E."/>
            <person name="Zupancic J."/>
            <person name="Zalar P."/>
            <person name="Gunde-Cimerman N."/>
        </authorList>
    </citation>
    <scope>NUCLEOTIDE SEQUENCE [LARGE SCALE GENOMIC DNA]</scope>
    <source>
        <strain evidence="1 2">EXF-2788</strain>
    </source>
</reference>
<dbReference type="OrthoDB" id="194443at2759"/>
<name>A0A3M7G043_HORWE</name>
<protein>
    <recommendedName>
        <fullName evidence="3">BTB domain-containing protein</fullName>
    </recommendedName>
</protein>
<evidence type="ECO:0000313" key="2">
    <source>
        <dbReference type="Proteomes" id="UP000268823"/>
    </source>
</evidence>
<dbReference type="VEuPathDB" id="FungiDB:BTJ68_08352"/>
<evidence type="ECO:0000313" key="1">
    <source>
        <dbReference type="EMBL" id="RMY94460.1"/>
    </source>
</evidence>
<comment type="caution">
    <text evidence="1">The sequence shown here is derived from an EMBL/GenBank/DDBJ whole genome shotgun (WGS) entry which is preliminary data.</text>
</comment>
<dbReference type="Proteomes" id="UP000268823">
    <property type="component" value="Unassembled WGS sequence"/>
</dbReference>
<organism evidence="1 2">
    <name type="scientific">Hortaea werneckii</name>
    <name type="common">Black yeast</name>
    <name type="synonym">Cladosporium werneckii</name>
    <dbReference type="NCBI Taxonomy" id="91943"/>
    <lineage>
        <taxon>Eukaryota</taxon>
        <taxon>Fungi</taxon>
        <taxon>Dikarya</taxon>
        <taxon>Ascomycota</taxon>
        <taxon>Pezizomycotina</taxon>
        <taxon>Dothideomycetes</taxon>
        <taxon>Dothideomycetidae</taxon>
        <taxon>Mycosphaerellales</taxon>
        <taxon>Teratosphaeriaceae</taxon>
        <taxon>Hortaea</taxon>
    </lineage>
</organism>
<sequence>MEELRKVVGKYRHDNFATVSVGSIIYQIPESQYEKFKIRCPEFFKALERHKKSPEADFYHNCVAFDLFLFWVSEERLPDLIDDVSEKSGSTKDECAGRLHDSLFELWMFAGRYSIPSLQNDAMRSLLEVLGCTIVKPAQLEVPLHFVPELPVGNAMLLEVAHDLLAGSYPASEVQQFAELDGFLLRFITLVGGHGPFDPKETSPSRQFADGRDVRAFMVREE</sequence>
<dbReference type="AlphaFoldDB" id="A0A3M7G043"/>
<evidence type="ECO:0008006" key="3">
    <source>
        <dbReference type="Google" id="ProtNLM"/>
    </source>
</evidence>
<proteinExistence type="predicted"/>
<gene>
    <name evidence="1" type="ORF">D0861_01311</name>
</gene>
<dbReference type="EMBL" id="QWIR01000013">
    <property type="protein sequence ID" value="RMY94460.1"/>
    <property type="molecule type" value="Genomic_DNA"/>
</dbReference>
<accession>A0A3M7G043</accession>